<sequence>MKIKKIIFFLKRLRTDLKENKEIELNLDYSNDLNYYYIKFKEELVNSRGGNKAFQFDDHGVPQVHSYIDVQDRAGYYYYPITIGQYALAVFHSYLNTHDEQKKAHFLRIAEWFYENKTEDDKVGVYWLTETPKPEYRITKPWKSAFSQSRGLSVLLRAWQLTGNIKYLEVCKKALVPFTYSVSEGGVAVDLNTAPFYEEYIAEKPTRVLDGHMFSLFGVYDAVRAITLDVDADGHNLALQIFNAGIDGLVKRLPEYDLGFWMKFNLCDLEFYPSNDPCTVGYLRLVTAQLQILKSISGNKIIGEYVSKLRSYDRSFNVVRMYKLKFTALRKMNRL</sequence>
<dbReference type="OrthoDB" id="5241309at2"/>
<comment type="caution">
    <text evidence="2">The sequence shown here is derived from an EMBL/GenBank/DDBJ whole genome shotgun (WGS) entry which is preliminary data.</text>
</comment>
<evidence type="ECO:0000259" key="1">
    <source>
        <dbReference type="Pfam" id="PF06662"/>
    </source>
</evidence>
<dbReference type="InterPro" id="IPR008928">
    <property type="entry name" value="6-hairpin_glycosidase_sf"/>
</dbReference>
<dbReference type="PANTHER" id="PTHR13174:SF3">
    <property type="entry name" value="D-GLUCURONYL C5-EPIMERASE"/>
    <property type="match status" value="1"/>
</dbReference>
<feature type="domain" description="D-glucuronyl C5-epimerase C-terminal" evidence="1">
    <location>
        <begin position="136"/>
        <end position="309"/>
    </location>
</feature>
<evidence type="ECO:0000313" key="3">
    <source>
        <dbReference type="Proteomes" id="UP000265926"/>
    </source>
</evidence>
<dbReference type="InterPro" id="IPR039721">
    <property type="entry name" value="C5-epimerase"/>
</dbReference>
<evidence type="ECO:0000313" key="2">
    <source>
        <dbReference type="EMBL" id="RIJ49717.1"/>
    </source>
</evidence>
<dbReference type="GO" id="GO:0005975">
    <property type="term" value="P:carbohydrate metabolic process"/>
    <property type="evidence" value="ECO:0007669"/>
    <property type="project" value="InterPro"/>
</dbReference>
<dbReference type="RefSeq" id="WP_119436405.1">
    <property type="nucleotide sequence ID" value="NZ_QWGR01000002.1"/>
</dbReference>
<accession>A0A399T6B8</accession>
<dbReference type="PANTHER" id="PTHR13174">
    <property type="entry name" value="D-GLUCURONYL C5-EPIMERASE"/>
    <property type="match status" value="1"/>
</dbReference>
<dbReference type="AlphaFoldDB" id="A0A399T6B8"/>
<dbReference type="Pfam" id="PF06662">
    <property type="entry name" value="C5-epim_C"/>
    <property type="match status" value="1"/>
</dbReference>
<dbReference type="EMBL" id="QWGR01000002">
    <property type="protein sequence ID" value="RIJ49717.1"/>
    <property type="molecule type" value="Genomic_DNA"/>
</dbReference>
<keyword evidence="3" id="KW-1185">Reference proteome</keyword>
<dbReference type="GO" id="GO:0047464">
    <property type="term" value="F:heparosan-N-sulfate-glucuronate 5-epimerase activity"/>
    <property type="evidence" value="ECO:0007669"/>
    <property type="project" value="InterPro"/>
</dbReference>
<reference evidence="2 3" key="1">
    <citation type="submission" date="2018-08" db="EMBL/GenBank/DDBJ databases">
        <title>Pallidiluteibacterium maritimus gen. nov., sp. nov., isolated from coastal sediment.</title>
        <authorList>
            <person name="Zhou L.Y."/>
        </authorList>
    </citation>
    <scope>NUCLEOTIDE SEQUENCE [LARGE SCALE GENOMIC DNA]</scope>
    <source>
        <strain evidence="2 3">XSD2</strain>
    </source>
</reference>
<dbReference type="Proteomes" id="UP000265926">
    <property type="component" value="Unassembled WGS sequence"/>
</dbReference>
<dbReference type="InterPro" id="IPR010598">
    <property type="entry name" value="C5-epim_C"/>
</dbReference>
<proteinExistence type="predicted"/>
<name>A0A399T6B8_9BACT</name>
<organism evidence="2 3">
    <name type="scientific">Maribellus luteus</name>
    <dbReference type="NCBI Taxonomy" id="2305463"/>
    <lineage>
        <taxon>Bacteria</taxon>
        <taxon>Pseudomonadati</taxon>
        <taxon>Bacteroidota</taxon>
        <taxon>Bacteroidia</taxon>
        <taxon>Marinilabiliales</taxon>
        <taxon>Prolixibacteraceae</taxon>
        <taxon>Maribellus</taxon>
    </lineage>
</organism>
<dbReference type="SUPFAM" id="SSF48208">
    <property type="entry name" value="Six-hairpin glycosidases"/>
    <property type="match status" value="1"/>
</dbReference>
<dbReference type="GO" id="GO:0015012">
    <property type="term" value="P:heparan sulfate proteoglycan biosynthetic process"/>
    <property type="evidence" value="ECO:0007669"/>
    <property type="project" value="InterPro"/>
</dbReference>
<protein>
    <recommendedName>
        <fullName evidence="1">D-glucuronyl C5-epimerase C-terminal domain-containing protein</fullName>
    </recommendedName>
</protein>
<gene>
    <name evidence="2" type="ORF">D1614_02960</name>
</gene>